<evidence type="ECO:0000313" key="2">
    <source>
        <dbReference type="EMBL" id="MFC4638457.1"/>
    </source>
</evidence>
<sequence length="115" mass="13028">MLVIGSLVWGVTDLPRALAFWTSALNYRPRDEPDDDWAVLIPREGHGAQLALKLVTSVKARRHHLDLYADDQVAEVERLLALGARRVEWQYPEDADFVVLSDPDGNRFCVVQEDS</sequence>
<protein>
    <submittedName>
        <fullName evidence="2">VOC family protein</fullName>
    </submittedName>
</protein>
<dbReference type="PROSITE" id="PS51819">
    <property type="entry name" value="VOC"/>
    <property type="match status" value="1"/>
</dbReference>
<dbReference type="RefSeq" id="WP_380061461.1">
    <property type="nucleotide sequence ID" value="NZ_JBHSEI010000005.1"/>
</dbReference>
<feature type="domain" description="VOC" evidence="1">
    <location>
        <begin position="3"/>
        <end position="113"/>
    </location>
</feature>
<organism evidence="2 3">
    <name type="scientific">Deinococcus hohokamensis</name>
    <dbReference type="NCBI Taxonomy" id="309883"/>
    <lineage>
        <taxon>Bacteria</taxon>
        <taxon>Thermotogati</taxon>
        <taxon>Deinococcota</taxon>
        <taxon>Deinococci</taxon>
        <taxon>Deinococcales</taxon>
        <taxon>Deinococcaceae</taxon>
        <taxon>Deinococcus</taxon>
    </lineage>
</organism>
<dbReference type="InterPro" id="IPR037523">
    <property type="entry name" value="VOC_core"/>
</dbReference>
<evidence type="ECO:0000259" key="1">
    <source>
        <dbReference type="PROSITE" id="PS51819"/>
    </source>
</evidence>
<name>A0ABV9I8W4_9DEIO</name>
<dbReference type="InterPro" id="IPR029068">
    <property type="entry name" value="Glyas_Bleomycin-R_OHBP_Dase"/>
</dbReference>
<dbReference type="Pfam" id="PF18029">
    <property type="entry name" value="Glyoxalase_6"/>
    <property type="match status" value="1"/>
</dbReference>
<dbReference type="CDD" id="cd06587">
    <property type="entry name" value="VOC"/>
    <property type="match status" value="1"/>
</dbReference>
<reference evidence="3" key="1">
    <citation type="journal article" date="2019" name="Int. J. Syst. Evol. Microbiol.">
        <title>The Global Catalogue of Microorganisms (GCM) 10K type strain sequencing project: providing services to taxonomists for standard genome sequencing and annotation.</title>
        <authorList>
            <consortium name="The Broad Institute Genomics Platform"/>
            <consortium name="The Broad Institute Genome Sequencing Center for Infectious Disease"/>
            <person name="Wu L."/>
            <person name="Ma J."/>
        </authorList>
    </citation>
    <scope>NUCLEOTIDE SEQUENCE [LARGE SCALE GENOMIC DNA]</scope>
    <source>
        <strain evidence="3">CCUG 55995</strain>
    </source>
</reference>
<dbReference type="Gene3D" id="3.10.180.10">
    <property type="entry name" value="2,3-Dihydroxybiphenyl 1,2-Dioxygenase, domain 1"/>
    <property type="match status" value="1"/>
</dbReference>
<dbReference type="InterPro" id="IPR041581">
    <property type="entry name" value="Glyoxalase_6"/>
</dbReference>
<dbReference type="Proteomes" id="UP001595952">
    <property type="component" value="Unassembled WGS sequence"/>
</dbReference>
<dbReference type="EMBL" id="JBHSEI010000005">
    <property type="protein sequence ID" value="MFC4638457.1"/>
    <property type="molecule type" value="Genomic_DNA"/>
</dbReference>
<keyword evidence="3" id="KW-1185">Reference proteome</keyword>
<accession>A0ABV9I8W4</accession>
<proteinExistence type="predicted"/>
<comment type="caution">
    <text evidence="2">The sequence shown here is derived from an EMBL/GenBank/DDBJ whole genome shotgun (WGS) entry which is preliminary data.</text>
</comment>
<dbReference type="PANTHER" id="PTHR35908">
    <property type="entry name" value="HYPOTHETICAL FUSION PROTEIN"/>
    <property type="match status" value="1"/>
</dbReference>
<gene>
    <name evidence="2" type="ORF">ACFO0D_08865</name>
</gene>
<dbReference type="SUPFAM" id="SSF54593">
    <property type="entry name" value="Glyoxalase/Bleomycin resistance protein/Dihydroxybiphenyl dioxygenase"/>
    <property type="match status" value="1"/>
</dbReference>
<dbReference type="PANTHER" id="PTHR35908:SF1">
    <property type="entry name" value="CONSERVED PROTEIN"/>
    <property type="match status" value="1"/>
</dbReference>
<evidence type="ECO:0000313" key="3">
    <source>
        <dbReference type="Proteomes" id="UP001595952"/>
    </source>
</evidence>